<proteinExistence type="predicted"/>
<keyword evidence="3" id="KW-1185">Reference proteome</keyword>
<feature type="compositionally biased region" description="Low complexity" evidence="1">
    <location>
        <begin position="184"/>
        <end position="198"/>
    </location>
</feature>
<feature type="compositionally biased region" description="Polar residues" evidence="1">
    <location>
        <begin position="121"/>
        <end position="132"/>
    </location>
</feature>
<dbReference type="OrthoDB" id="72396at2759"/>
<dbReference type="EMBL" id="JNBR01002405">
    <property type="protein sequence ID" value="OQR83017.1"/>
    <property type="molecule type" value="Genomic_DNA"/>
</dbReference>
<protein>
    <submittedName>
        <fullName evidence="2">Uncharacterized protein</fullName>
    </submittedName>
</protein>
<name>A0A1V9YBC5_ACHHY</name>
<organism evidence="2 3">
    <name type="scientific">Achlya hypogyna</name>
    <name type="common">Oomycete</name>
    <name type="synonym">Protoachlya hypogyna</name>
    <dbReference type="NCBI Taxonomy" id="1202772"/>
    <lineage>
        <taxon>Eukaryota</taxon>
        <taxon>Sar</taxon>
        <taxon>Stramenopiles</taxon>
        <taxon>Oomycota</taxon>
        <taxon>Saprolegniomycetes</taxon>
        <taxon>Saprolegniales</taxon>
        <taxon>Achlyaceae</taxon>
        <taxon>Achlya</taxon>
    </lineage>
</organism>
<dbReference type="AlphaFoldDB" id="A0A1V9YBC5"/>
<evidence type="ECO:0000313" key="3">
    <source>
        <dbReference type="Proteomes" id="UP000243579"/>
    </source>
</evidence>
<comment type="caution">
    <text evidence="2">The sequence shown here is derived from an EMBL/GenBank/DDBJ whole genome shotgun (WGS) entry which is preliminary data.</text>
</comment>
<reference evidence="2 3" key="1">
    <citation type="journal article" date="2014" name="Genome Biol. Evol.">
        <title>The secreted proteins of Achlya hypogyna and Thraustotheca clavata identify the ancestral oomycete secretome and reveal gene acquisitions by horizontal gene transfer.</title>
        <authorList>
            <person name="Misner I."/>
            <person name="Blouin N."/>
            <person name="Leonard G."/>
            <person name="Richards T.A."/>
            <person name="Lane C.E."/>
        </authorList>
    </citation>
    <scope>NUCLEOTIDE SEQUENCE [LARGE SCALE GENOMIC DNA]</scope>
    <source>
        <strain evidence="2 3">ATCC 48635</strain>
    </source>
</reference>
<dbReference type="STRING" id="1202772.A0A1V9YBC5"/>
<dbReference type="Proteomes" id="UP000243579">
    <property type="component" value="Unassembled WGS sequence"/>
</dbReference>
<feature type="compositionally biased region" description="Basic and acidic residues" evidence="1">
    <location>
        <begin position="150"/>
        <end position="162"/>
    </location>
</feature>
<accession>A0A1V9YBC5</accession>
<evidence type="ECO:0000313" key="2">
    <source>
        <dbReference type="EMBL" id="OQR83017.1"/>
    </source>
</evidence>
<gene>
    <name evidence="2" type="ORF">ACHHYP_15229</name>
</gene>
<sequence length="470" mass="51303">MAKLLNRWKKRSPQQVEEDLLRERLEKLRQEQLNILSPPDERAKSGLLGLFTKEDHEPALERRRSASVTAPAFIKNAFRSTSVGNQDDSSHLEVADDEADMLAMDRRRSSSLSSSFLKNPFRSNSIPSSLPSTADEDDDLPDTNFPTEVHTPEEDPSMERRRGLSTSFLKNPFRLSSPEDTDDTSSTSSHPSALTSTLKKVSRSLSRAVSKNIDVTSHPSGRYVGENVHTAAGAGVVTEVKPDGSAVVKLCNTDVVNCSCVIVESDGEIEALSALPGDFVFTHMGPGTVLSYDPKQRTFQVEIADEIHTCSPHDIIASSEKTLDDDEDLPVDTPPKSKANVAKEFALRATKFLKPSTAPRFKYQVGQCVYTTLGDGTIVELRPLDQTYVIEFSAGAIGYLQEGSIKATLKAKVADAVVTRFGSGVVSNVVDENVFIVRVGDEDVYVHSSDLQLAKAKASTWSLLKMAPSS</sequence>
<feature type="region of interest" description="Disordered" evidence="1">
    <location>
        <begin position="113"/>
        <end position="201"/>
    </location>
</feature>
<evidence type="ECO:0000256" key="1">
    <source>
        <dbReference type="SAM" id="MobiDB-lite"/>
    </source>
</evidence>